<feature type="compositionally biased region" description="Polar residues" evidence="3">
    <location>
        <begin position="157"/>
        <end position="167"/>
    </location>
</feature>
<dbReference type="PANTHER" id="PTHR19969:SF5">
    <property type="entry name" value="CRK-LIKE PROTEIN"/>
    <property type="match status" value="1"/>
</dbReference>
<dbReference type="SMART" id="SM00233">
    <property type="entry name" value="PH"/>
    <property type="match status" value="1"/>
</dbReference>
<dbReference type="EMBL" id="JAKMXF010000088">
    <property type="protein sequence ID" value="KAI6658579.1"/>
    <property type="molecule type" value="Genomic_DNA"/>
</dbReference>
<evidence type="ECO:0000313" key="6">
    <source>
        <dbReference type="EMBL" id="KAI6658579.1"/>
    </source>
</evidence>
<sequence>MKLWEAFWVRLIDSRLYFYQEKYVPTQQYHGFLELSGACQCSTHKSKKSKYQFKIKTEKGVFLFQTITEDERTSWMANILLARDRKVRSISTGNLSNPSNSNKHSEGPIWMRRRPSSATGVPSSRSTEKGHLSRPCSAESPSKSQAGTIAKLGSGITPRNRSASCNDVPTAHPPPIHMETHPTLRRKQDNFVSKSPNDTNKRSKFFSLPGFRQLSNRFSKSQENVGDKILRNEKGNRIKRGGSLTLDMETQSVTESLSSTHRTRDFNFESLSHSQGFPPRSASVCSDQSTASKTSAHSTLSLDRKSKKRRDHVKNFFTPEKETNIIPSKNSVKTNPVGINKLSGIRCQLNGPIQVSQNKEPIKQQPSPSSKSINTHSTHTSVVARKPPTPTRHIIDTVQYENEQTRVSQSDSSFKAPIPTKRERNGALNSDGLANEIEDRKYNKKRDDRSAVSSEHTDNQKGTDLTQQMNGNIQNKSRHKKNPFYENEALLYNRFSWFHGDLTREDAENLLKFCGNVGSFLIRNSKKHSKHLCLSLRYSDRIRHFKIDRSNYGYSIDGLEGCYTNLNKLVEVFITWNDNMVKPLDKVIQKQTRDITPRTPPLETGK</sequence>
<evidence type="ECO:0000259" key="4">
    <source>
        <dbReference type="PROSITE" id="PS50001"/>
    </source>
</evidence>
<dbReference type="PRINTS" id="PR00401">
    <property type="entry name" value="SH2DOMAIN"/>
</dbReference>
<proteinExistence type="predicted"/>
<feature type="region of interest" description="Disordered" evidence="3">
    <location>
        <begin position="91"/>
        <end position="183"/>
    </location>
</feature>
<dbReference type="CDD" id="cd00173">
    <property type="entry name" value="SH2"/>
    <property type="match status" value="1"/>
</dbReference>
<feature type="compositionally biased region" description="Polar residues" evidence="3">
    <location>
        <begin position="462"/>
        <end position="475"/>
    </location>
</feature>
<keyword evidence="1 2" id="KW-0727">SH2 domain</keyword>
<dbReference type="CDD" id="cd00821">
    <property type="entry name" value="PH"/>
    <property type="match status" value="1"/>
</dbReference>
<feature type="compositionally biased region" description="Polar residues" evidence="3">
    <location>
        <begin position="91"/>
        <end position="102"/>
    </location>
</feature>
<evidence type="ECO:0000256" key="2">
    <source>
        <dbReference type="PROSITE-ProRule" id="PRU00191"/>
    </source>
</evidence>
<comment type="caution">
    <text evidence="6">The sequence shown here is derived from an EMBL/GenBank/DDBJ whole genome shotgun (WGS) entry which is preliminary data.</text>
</comment>
<dbReference type="Gene3D" id="2.30.29.30">
    <property type="entry name" value="Pleckstrin-homology domain (PH domain)/Phosphotyrosine-binding domain (PTB)"/>
    <property type="match status" value="1"/>
</dbReference>
<gene>
    <name evidence="6" type="ORF">LOD99_15379</name>
</gene>
<dbReference type="Proteomes" id="UP001165289">
    <property type="component" value="Unassembled WGS sequence"/>
</dbReference>
<dbReference type="GO" id="GO:0016477">
    <property type="term" value="P:cell migration"/>
    <property type="evidence" value="ECO:0007669"/>
    <property type="project" value="TreeGrafter"/>
</dbReference>
<dbReference type="Pfam" id="PF00017">
    <property type="entry name" value="SH2"/>
    <property type="match status" value="1"/>
</dbReference>
<feature type="compositionally biased region" description="Basic and acidic residues" evidence="3">
    <location>
        <begin position="437"/>
        <end position="461"/>
    </location>
</feature>
<dbReference type="GO" id="GO:0030971">
    <property type="term" value="F:receptor tyrosine kinase binding"/>
    <property type="evidence" value="ECO:0007669"/>
    <property type="project" value="TreeGrafter"/>
</dbReference>
<feature type="region of interest" description="Disordered" evidence="3">
    <location>
        <begin position="270"/>
        <end position="312"/>
    </location>
</feature>
<dbReference type="InterPro" id="IPR051184">
    <property type="entry name" value="Tyrosine-phos_adapter"/>
</dbReference>
<dbReference type="SMART" id="SM00252">
    <property type="entry name" value="SH2"/>
    <property type="match status" value="1"/>
</dbReference>
<dbReference type="SUPFAM" id="SSF50729">
    <property type="entry name" value="PH domain-like"/>
    <property type="match status" value="1"/>
</dbReference>
<keyword evidence="7" id="KW-1185">Reference proteome</keyword>
<dbReference type="GO" id="GO:0005737">
    <property type="term" value="C:cytoplasm"/>
    <property type="evidence" value="ECO:0007669"/>
    <property type="project" value="TreeGrafter"/>
</dbReference>
<dbReference type="SUPFAM" id="SSF55550">
    <property type="entry name" value="SH2 domain"/>
    <property type="match status" value="1"/>
</dbReference>
<dbReference type="Pfam" id="PF00169">
    <property type="entry name" value="PH"/>
    <property type="match status" value="1"/>
</dbReference>
<feature type="compositionally biased region" description="Polar residues" evidence="3">
    <location>
        <begin position="283"/>
        <end position="301"/>
    </location>
</feature>
<dbReference type="Gene3D" id="3.30.505.10">
    <property type="entry name" value="SH2 domain"/>
    <property type="match status" value="1"/>
</dbReference>
<dbReference type="InterPro" id="IPR011993">
    <property type="entry name" value="PH-like_dom_sf"/>
</dbReference>
<accession>A0AAV7KES7</accession>
<dbReference type="GO" id="GO:0035591">
    <property type="term" value="F:signaling adaptor activity"/>
    <property type="evidence" value="ECO:0007669"/>
    <property type="project" value="TreeGrafter"/>
</dbReference>
<dbReference type="PROSITE" id="PS50003">
    <property type="entry name" value="PH_DOMAIN"/>
    <property type="match status" value="1"/>
</dbReference>
<protein>
    <submittedName>
        <fullName evidence="6">Dual adapter for phosphotyrosine and 3-phosphotyrosine and 3-phosphoinositide isoform X3</fullName>
    </submittedName>
</protein>
<dbReference type="InterPro" id="IPR000980">
    <property type="entry name" value="SH2"/>
</dbReference>
<reference evidence="6 7" key="1">
    <citation type="journal article" date="2023" name="BMC Biol.">
        <title>The compact genome of the sponge Oopsacas minuta (Hexactinellida) is lacking key metazoan core genes.</title>
        <authorList>
            <person name="Santini S."/>
            <person name="Schenkelaars Q."/>
            <person name="Jourda C."/>
            <person name="Duchesne M."/>
            <person name="Belahbib H."/>
            <person name="Rocher C."/>
            <person name="Selva M."/>
            <person name="Riesgo A."/>
            <person name="Vervoort M."/>
            <person name="Leys S.P."/>
            <person name="Kodjabachian L."/>
            <person name="Le Bivic A."/>
            <person name="Borchiellini C."/>
            <person name="Claverie J.M."/>
            <person name="Renard E."/>
        </authorList>
    </citation>
    <scope>NUCLEOTIDE SEQUENCE [LARGE SCALE GENOMIC DNA]</scope>
    <source>
        <strain evidence="6">SPO-2</strain>
    </source>
</reference>
<feature type="region of interest" description="Disordered" evidence="3">
    <location>
        <begin position="353"/>
        <end position="479"/>
    </location>
</feature>
<dbReference type="InterPro" id="IPR036860">
    <property type="entry name" value="SH2_dom_sf"/>
</dbReference>
<evidence type="ECO:0000256" key="3">
    <source>
        <dbReference type="SAM" id="MobiDB-lite"/>
    </source>
</evidence>
<evidence type="ECO:0000313" key="7">
    <source>
        <dbReference type="Proteomes" id="UP001165289"/>
    </source>
</evidence>
<feature type="compositionally biased region" description="Polar residues" evidence="3">
    <location>
        <begin position="399"/>
        <end position="413"/>
    </location>
</feature>
<feature type="compositionally biased region" description="Polar residues" evidence="3">
    <location>
        <begin position="116"/>
        <end position="125"/>
    </location>
</feature>
<evidence type="ECO:0000259" key="5">
    <source>
        <dbReference type="PROSITE" id="PS50003"/>
    </source>
</evidence>
<dbReference type="GO" id="GO:0007167">
    <property type="term" value="P:enzyme-linked receptor protein signaling pathway"/>
    <property type="evidence" value="ECO:0007669"/>
    <property type="project" value="TreeGrafter"/>
</dbReference>
<evidence type="ECO:0000256" key="1">
    <source>
        <dbReference type="ARBA" id="ARBA00022999"/>
    </source>
</evidence>
<dbReference type="InterPro" id="IPR001849">
    <property type="entry name" value="PH_domain"/>
</dbReference>
<dbReference type="PANTHER" id="PTHR19969">
    <property type="entry name" value="SH2-SH3 ADAPTOR PROTEIN-RELATED"/>
    <property type="match status" value="1"/>
</dbReference>
<feature type="compositionally biased region" description="Low complexity" evidence="3">
    <location>
        <begin position="363"/>
        <end position="373"/>
    </location>
</feature>
<organism evidence="6 7">
    <name type="scientific">Oopsacas minuta</name>
    <dbReference type="NCBI Taxonomy" id="111878"/>
    <lineage>
        <taxon>Eukaryota</taxon>
        <taxon>Metazoa</taxon>
        <taxon>Porifera</taxon>
        <taxon>Hexactinellida</taxon>
        <taxon>Hexasterophora</taxon>
        <taxon>Lyssacinosida</taxon>
        <taxon>Leucopsacidae</taxon>
        <taxon>Oopsacas</taxon>
    </lineage>
</organism>
<dbReference type="PROSITE" id="PS50001">
    <property type="entry name" value="SH2"/>
    <property type="match status" value="1"/>
</dbReference>
<dbReference type="AlphaFoldDB" id="A0AAV7KES7"/>
<feature type="domain" description="SH2" evidence="4">
    <location>
        <begin position="497"/>
        <end position="571"/>
    </location>
</feature>
<name>A0AAV7KES7_9METZ</name>
<feature type="domain" description="PH" evidence="5">
    <location>
        <begin position="1"/>
        <end position="84"/>
    </location>
</feature>